<dbReference type="InterPro" id="IPR004511">
    <property type="entry name" value="PAPS/APS_Rdtase"/>
</dbReference>
<comment type="subcellular location">
    <subcellularLocation>
        <location evidence="4">Cytoplasm</location>
    </subcellularLocation>
</comment>
<dbReference type="Pfam" id="PF01507">
    <property type="entry name" value="PAPS_reduct"/>
    <property type="match status" value="1"/>
</dbReference>
<dbReference type="Proteomes" id="UP000236753">
    <property type="component" value="Unassembled WGS sequence"/>
</dbReference>
<sequence>MSEVAAVIQKNDNANSAGLSMQAISELNDRYRPLNFEERLRNLYTDFHPEKVMVTSSFAATSAYFLHIISRIRPEQVIFFVDTGFHFPETLLYRDYLIGLYHLKVKDLRADGYQHWYSKKEKLYEVDPDFCCTINKISPLEEIKPNHDVWVSSLMNWQTDHRASLSIFEERRGIIKFNPMIDVTRAERDAYILEHKLPFHPLVAEGYSSIGCTHCTVKGEGRSGRWVGKPKTECGLHL</sequence>
<evidence type="ECO:0000313" key="7">
    <source>
        <dbReference type="Proteomes" id="UP000236753"/>
    </source>
</evidence>
<dbReference type="OrthoDB" id="9794018at2"/>
<keyword evidence="4" id="KW-0408">Iron</keyword>
<comment type="function">
    <text evidence="4">Catalyzes the formation of sulfite from adenosine 5'-phosphosulfate (APS) using thioredoxin as an electron donor.</text>
</comment>
<keyword evidence="4" id="KW-0411">Iron-sulfur</keyword>
<dbReference type="GO" id="GO:0046872">
    <property type="term" value="F:metal ion binding"/>
    <property type="evidence" value="ECO:0007669"/>
    <property type="project" value="UniProtKB-KW"/>
</dbReference>
<name>A0A1H5TQU7_9PROT</name>
<dbReference type="PANTHER" id="PTHR46509:SF1">
    <property type="entry name" value="PHOSPHOADENOSINE PHOSPHOSULFATE REDUCTASE"/>
    <property type="match status" value="1"/>
</dbReference>
<dbReference type="InterPro" id="IPR014729">
    <property type="entry name" value="Rossmann-like_a/b/a_fold"/>
</dbReference>
<comment type="similarity">
    <text evidence="1 4">Belongs to the PAPS reductase family. CysH subfamily.</text>
</comment>
<dbReference type="GO" id="GO:0019379">
    <property type="term" value="P:sulfate assimilation, phosphoadenylyl sulfate reduction by phosphoadenylyl-sulfate reductase (thioredoxin)"/>
    <property type="evidence" value="ECO:0007669"/>
    <property type="project" value="UniProtKB-UniRule"/>
</dbReference>
<dbReference type="RefSeq" id="WP_103965886.1">
    <property type="nucleotide sequence ID" value="NZ_FNUX01000005.1"/>
</dbReference>
<dbReference type="SUPFAM" id="SSF52402">
    <property type="entry name" value="Adenine nucleotide alpha hydrolases-like"/>
    <property type="match status" value="1"/>
</dbReference>
<dbReference type="PIRSF" id="PIRSF000857">
    <property type="entry name" value="PAPS_reductase"/>
    <property type="match status" value="1"/>
</dbReference>
<evidence type="ECO:0000256" key="3">
    <source>
        <dbReference type="ARBA" id="ARBA00024327"/>
    </source>
</evidence>
<dbReference type="AlphaFoldDB" id="A0A1H5TQU7"/>
<organism evidence="6 7">
    <name type="scientific">Nitrosomonas ureae</name>
    <dbReference type="NCBI Taxonomy" id="44577"/>
    <lineage>
        <taxon>Bacteria</taxon>
        <taxon>Pseudomonadati</taxon>
        <taxon>Pseudomonadota</taxon>
        <taxon>Betaproteobacteria</taxon>
        <taxon>Nitrosomonadales</taxon>
        <taxon>Nitrosomonadaceae</taxon>
        <taxon>Nitrosomonas</taxon>
    </lineage>
</organism>
<dbReference type="NCBIfam" id="NF002537">
    <property type="entry name" value="PRK02090.1"/>
    <property type="match status" value="1"/>
</dbReference>
<comment type="catalytic activity">
    <reaction evidence="4">
        <text>[thioredoxin]-disulfide + sulfite + AMP + 2 H(+) = adenosine 5'-phosphosulfate + [thioredoxin]-dithiol</text>
        <dbReference type="Rhea" id="RHEA:21976"/>
        <dbReference type="Rhea" id="RHEA-COMP:10698"/>
        <dbReference type="Rhea" id="RHEA-COMP:10700"/>
        <dbReference type="ChEBI" id="CHEBI:15378"/>
        <dbReference type="ChEBI" id="CHEBI:17359"/>
        <dbReference type="ChEBI" id="CHEBI:29950"/>
        <dbReference type="ChEBI" id="CHEBI:50058"/>
        <dbReference type="ChEBI" id="CHEBI:58243"/>
        <dbReference type="ChEBI" id="CHEBI:456215"/>
        <dbReference type="EC" id="1.8.4.10"/>
    </reaction>
</comment>
<keyword evidence="4" id="KW-0479">Metal-binding</keyword>
<feature type="binding site" evidence="4">
    <location>
        <position position="212"/>
    </location>
    <ligand>
        <name>[4Fe-4S] cluster</name>
        <dbReference type="ChEBI" id="CHEBI:49883"/>
    </ligand>
</feature>
<evidence type="ECO:0000313" key="6">
    <source>
        <dbReference type="EMBL" id="SEF64588.1"/>
    </source>
</evidence>
<dbReference type="GO" id="GO:0004604">
    <property type="term" value="F:phosphoadenylyl-sulfate reductase (thioredoxin) activity"/>
    <property type="evidence" value="ECO:0007669"/>
    <property type="project" value="UniProtKB-UniRule"/>
</dbReference>
<dbReference type="InterPro" id="IPR002500">
    <property type="entry name" value="PAPS_reduct_dom"/>
</dbReference>
<accession>A0A1H5TQU7</accession>
<comment type="cofactor">
    <cofactor evidence="4">
        <name>[4Fe-4S] cluster</name>
        <dbReference type="ChEBI" id="CHEBI:49883"/>
    </cofactor>
    <text evidence="4">Binds 1 [4Fe-4S] cluster per subunit.</text>
</comment>
<comment type="pathway">
    <text evidence="3 4">Sulfur metabolism; hydrogen sulfide biosynthesis; sulfite from sulfate.</text>
</comment>
<feature type="binding site" evidence="4">
    <location>
        <position position="131"/>
    </location>
    <ligand>
        <name>[4Fe-4S] cluster</name>
        <dbReference type="ChEBI" id="CHEBI:49883"/>
    </ligand>
</feature>
<reference evidence="6 7" key="1">
    <citation type="submission" date="2016-10" db="EMBL/GenBank/DDBJ databases">
        <authorList>
            <person name="de Groot N.N."/>
        </authorList>
    </citation>
    <scope>NUCLEOTIDE SEQUENCE [LARGE SCALE GENOMIC DNA]</scope>
    <source>
        <strain evidence="6 7">Nm13</strain>
    </source>
</reference>
<dbReference type="HAMAP" id="MF_00063">
    <property type="entry name" value="CysH"/>
    <property type="match status" value="1"/>
</dbReference>
<dbReference type="GO" id="GO:0070814">
    <property type="term" value="P:hydrogen sulfide biosynthetic process"/>
    <property type="evidence" value="ECO:0007669"/>
    <property type="project" value="UniProtKB-UniRule"/>
</dbReference>
<dbReference type="GO" id="GO:0051539">
    <property type="term" value="F:4 iron, 4 sulfur cluster binding"/>
    <property type="evidence" value="ECO:0007669"/>
    <property type="project" value="UniProtKB-UniRule"/>
</dbReference>
<dbReference type="EMBL" id="FNUX01000005">
    <property type="protein sequence ID" value="SEF64588.1"/>
    <property type="molecule type" value="Genomic_DNA"/>
</dbReference>
<feature type="binding site" evidence="4">
    <location>
        <position position="132"/>
    </location>
    <ligand>
        <name>[4Fe-4S] cluster</name>
        <dbReference type="ChEBI" id="CHEBI:49883"/>
    </ligand>
</feature>
<evidence type="ECO:0000256" key="4">
    <source>
        <dbReference type="HAMAP-Rule" id="MF_00063"/>
    </source>
</evidence>
<proteinExistence type="inferred from homology"/>
<dbReference type="Gene3D" id="3.40.50.620">
    <property type="entry name" value="HUPs"/>
    <property type="match status" value="1"/>
</dbReference>
<feature type="domain" description="Phosphoadenosine phosphosulphate reductase" evidence="5">
    <location>
        <begin position="52"/>
        <end position="217"/>
    </location>
</feature>
<gene>
    <name evidence="4" type="primary">cysH</name>
    <name evidence="6" type="ORF">SAMN05216334_10589</name>
</gene>
<feature type="active site" description="Nucleophile; cysteine thiosulfonate intermediate" evidence="4">
    <location>
        <position position="234"/>
    </location>
</feature>
<keyword evidence="2 4" id="KW-0560">Oxidoreductase</keyword>
<evidence type="ECO:0000259" key="5">
    <source>
        <dbReference type="Pfam" id="PF01507"/>
    </source>
</evidence>
<dbReference type="EC" id="1.8.4.10" evidence="4"/>
<evidence type="ECO:0000256" key="2">
    <source>
        <dbReference type="ARBA" id="ARBA00023002"/>
    </source>
</evidence>
<dbReference type="GO" id="GO:0005737">
    <property type="term" value="C:cytoplasm"/>
    <property type="evidence" value="ECO:0007669"/>
    <property type="project" value="UniProtKB-SubCell"/>
</dbReference>
<feature type="binding site" evidence="4">
    <location>
        <position position="215"/>
    </location>
    <ligand>
        <name>[4Fe-4S] cluster</name>
        <dbReference type="ChEBI" id="CHEBI:49883"/>
    </ligand>
</feature>
<protein>
    <recommendedName>
        <fullName evidence="4">Adenosine 5'-phosphosulfate reductase</fullName>
        <shortName evidence="4">APS reductase</shortName>
        <ecNumber evidence="4">1.8.4.10</ecNumber>
    </recommendedName>
    <alternativeName>
        <fullName evidence="4">5'-adenylylsulfate reductase</fullName>
    </alternativeName>
    <alternativeName>
        <fullName evidence="4">Thioredoxin-dependent 5'-adenylylsulfate reductase</fullName>
    </alternativeName>
</protein>
<evidence type="ECO:0000256" key="1">
    <source>
        <dbReference type="ARBA" id="ARBA00009732"/>
    </source>
</evidence>
<dbReference type="PANTHER" id="PTHR46509">
    <property type="entry name" value="PHOSPHOADENOSINE PHOSPHOSULFATE REDUCTASE"/>
    <property type="match status" value="1"/>
</dbReference>
<dbReference type="GO" id="GO:0043866">
    <property type="term" value="F:adenylyl-sulfate reductase (thioredoxin) activity"/>
    <property type="evidence" value="ECO:0007669"/>
    <property type="project" value="UniProtKB-EC"/>
</dbReference>
<keyword evidence="4" id="KW-0963">Cytoplasm</keyword>